<dbReference type="EC" id="1.3.99.-" evidence="11"/>
<keyword evidence="12" id="KW-1185">Reference proteome</keyword>
<dbReference type="Pfam" id="PF02770">
    <property type="entry name" value="Acyl-CoA_dh_M"/>
    <property type="match status" value="1"/>
</dbReference>
<evidence type="ECO:0000313" key="11">
    <source>
        <dbReference type="EMBL" id="BAN00601.1"/>
    </source>
</evidence>
<dbReference type="GO" id="GO:0003995">
    <property type="term" value="F:acyl-CoA dehydrogenase activity"/>
    <property type="evidence" value="ECO:0007669"/>
    <property type="project" value="TreeGrafter"/>
</dbReference>
<evidence type="ECO:0000313" key="12">
    <source>
        <dbReference type="Proteomes" id="UP000011863"/>
    </source>
</evidence>
<evidence type="ECO:0000256" key="2">
    <source>
        <dbReference type="ARBA" id="ARBA00009347"/>
    </source>
</evidence>
<dbReference type="InterPro" id="IPR009100">
    <property type="entry name" value="AcylCoA_DH/oxidase_NM_dom_sf"/>
</dbReference>
<dbReference type="Gene3D" id="1.20.140.10">
    <property type="entry name" value="Butyryl-CoA Dehydrogenase, subunit A, domain 3"/>
    <property type="match status" value="1"/>
</dbReference>
<evidence type="ECO:0000256" key="3">
    <source>
        <dbReference type="ARBA" id="ARBA00011738"/>
    </source>
</evidence>
<feature type="domain" description="Acyl-CoA dehydrogenase/oxidase C-terminal" evidence="8">
    <location>
        <begin position="255"/>
        <end position="411"/>
    </location>
</feature>
<dbReference type="PANTHER" id="PTHR48083:SF13">
    <property type="entry name" value="ACYL-COA DEHYDROGENASE FAMILY MEMBER 11"/>
    <property type="match status" value="1"/>
</dbReference>
<dbReference type="Gene3D" id="2.40.110.10">
    <property type="entry name" value="Butyryl-CoA Dehydrogenase, subunit A, domain 2"/>
    <property type="match status" value="1"/>
</dbReference>
<dbReference type="SUPFAM" id="SSF56645">
    <property type="entry name" value="Acyl-CoA dehydrogenase NM domain-like"/>
    <property type="match status" value="1"/>
</dbReference>
<dbReference type="InterPro" id="IPR036250">
    <property type="entry name" value="AcylCo_DH-like_C"/>
</dbReference>
<dbReference type="Pfam" id="PF02771">
    <property type="entry name" value="Acyl-CoA_dh_N"/>
    <property type="match status" value="1"/>
</dbReference>
<feature type="domain" description="Acyl-CoA dehydrogenase/oxidase N-terminal" evidence="10">
    <location>
        <begin position="15"/>
        <end position="132"/>
    </location>
</feature>
<dbReference type="GO" id="GO:0033539">
    <property type="term" value="P:fatty acid beta-oxidation using acyl-CoA dehydrogenase"/>
    <property type="evidence" value="ECO:0007669"/>
    <property type="project" value="TreeGrafter"/>
</dbReference>
<dbReference type="InterPro" id="IPR037069">
    <property type="entry name" value="AcylCoA_DH/ox_N_sf"/>
</dbReference>
<gene>
    <name evidence="11" type="ORF">YM304_02870</name>
</gene>
<evidence type="ECO:0000256" key="5">
    <source>
        <dbReference type="ARBA" id="ARBA00022827"/>
    </source>
</evidence>
<keyword evidence="6 7" id="KW-0560">Oxidoreductase</keyword>
<evidence type="ECO:0000259" key="8">
    <source>
        <dbReference type="Pfam" id="PF00441"/>
    </source>
</evidence>
<comment type="cofactor">
    <cofactor evidence="1 7">
        <name>FAD</name>
        <dbReference type="ChEBI" id="CHEBI:57692"/>
    </cofactor>
</comment>
<keyword evidence="4 7" id="KW-0285">Flavoprotein</keyword>
<evidence type="ECO:0000256" key="7">
    <source>
        <dbReference type="RuleBase" id="RU362125"/>
    </source>
</evidence>
<evidence type="ECO:0000256" key="4">
    <source>
        <dbReference type="ARBA" id="ARBA00022630"/>
    </source>
</evidence>
<evidence type="ECO:0000259" key="10">
    <source>
        <dbReference type="Pfam" id="PF02771"/>
    </source>
</evidence>
<dbReference type="Gene3D" id="1.10.540.10">
    <property type="entry name" value="Acyl-CoA dehydrogenase/oxidase, N-terminal domain"/>
    <property type="match status" value="1"/>
</dbReference>
<accession>A0A6C7E0X4</accession>
<evidence type="ECO:0000256" key="1">
    <source>
        <dbReference type="ARBA" id="ARBA00001974"/>
    </source>
</evidence>
<dbReference type="InterPro" id="IPR046373">
    <property type="entry name" value="Acyl-CoA_Oxase/DH_mid-dom_sf"/>
</dbReference>
<dbReference type="InterPro" id="IPR013786">
    <property type="entry name" value="AcylCoA_DH/ox_N"/>
</dbReference>
<name>A0A6C7E0X4_ILUCY</name>
<dbReference type="EMBL" id="AP012057">
    <property type="protein sequence ID" value="BAN00601.1"/>
    <property type="molecule type" value="Genomic_DNA"/>
</dbReference>
<dbReference type="Proteomes" id="UP000011863">
    <property type="component" value="Chromosome"/>
</dbReference>
<organism evidence="11 12">
    <name type="scientific">Ilumatobacter coccineus (strain NBRC 103263 / KCTC 29153 / YM16-304)</name>
    <dbReference type="NCBI Taxonomy" id="1313172"/>
    <lineage>
        <taxon>Bacteria</taxon>
        <taxon>Bacillati</taxon>
        <taxon>Actinomycetota</taxon>
        <taxon>Acidimicrobiia</taxon>
        <taxon>Acidimicrobiales</taxon>
        <taxon>Ilumatobacteraceae</taxon>
        <taxon>Ilumatobacter</taxon>
    </lineage>
</organism>
<dbReference type="GO" id="GO:0050660">
    <property type="term" value="F:flavin adenine dinucleotide binding"/>
    <property type="evidence" value="ECO:0007669"/>
    <property type="project" value="InterPro"/>
</dbReference>
<feature type="domain" description="Acyl-CoA oxidase/dehydrogenase middle" evidence="9">
    <location>
        <begin position="136"/>
        <end position="228"/>
    </location>
</feature>
<keyword evidence="5 7" id="KW-0274">FAD</keyword>
<dbReference type="InterPro" id="IPR006091">
    <property type="entry name" value="Acyl-CoA_Oxase/DH_mid-dom"/>
</dbReference>
<dbReference type="FunFam" id="2.40.110.10:FF:000002">
    <property type="entry name" value="Acyl-CoA dehydrogenase fadE12"/>
    <property type="match status" value="1"/>
</dbReference>
<dbReference type="InterPro" id="IPR009075">
    <property type="entry name" value="AcylCo_DH/oxidase_C"/>
</dbReference>
<dbReference type="AlphaFoldDB" id="A0A6C7E0X4"/>
<dbReference type="PANTHER" id="PTHR48083">
    <property type="entry name" value="MEDIUM-CHAIN SPECIFIC ACYL-COA DEHYDROGENASE, MITOCHONDRIAL-RELATED"/>
    <property type="match status" value="1"/>
</dbReference>
<reference evidence="11 12" key="1">
    <citation type="journal article" date="2013" name="Int. J. Syst. Evol. Microbiol.">
        <title>Ilumatobacter nonamiense sp. nov. and Ilumatobacter coccineum sp. nov., isolated from seashore sand.</title>
        <authorList>
            <person name="Matsumoto A."/>
            <person name="Kasai H."/>
            <person name="Matsuo Y."/>
            <person name="Shizuri Y."/>
            <person name="Ichikawa N."/>
            <person name="Fujita N."/>
            <person name="Omura S."/>
            <person name="Takahashi Y."/>
        </authorList>
    </citation>
    <scope>NUCLEOTIDE SEQUENCE [LARGE SCALE GENOMIC DNA]</scope>
    <source>
        <strain evidence="12">NBRC 103263 / KCTC 29153 / YM16-304</strain>
    </source>
</reference>
<evidence type="ECO:0000256" key="6">
    <source>
        <dbReference type="ARBA" id="ARBA00023002"/>
    </source>
</evidence>
<dbReference type="Pfam" id="PF00441">
    <property type="entry name" value="Acyl-CoA_dh_1"/>
    <property type="match status" value="1"/>
</dbReference>
<comment type="subunit">
    <text evidence="3">Homodimer.</text>
</comment>
<comment type="similarity">
    <text evidence="2 7">Belongs to the acyl-CoA dehydrogenase family.</text>
</comment>
<dbReference type="InterPro" id="IPR050741">
    <property type="entry name" value="Acyl-CoA_dehydrogenase"/>
</dbReference>
<dbReference type="SUPFAM" id="SSF47203">
    <property type="entry name" value="Acyl-CoA dehydrogenase C-terminal domain-like"/>
    <property type="match status" value="1"/>
</dbReference>
<proteinExistence type="inferred from homology"/>
<dbReference type="KEGG" id="aym:YM304_02870"/>
<evidence type="ECO:0000259" key="9">
    <source>
        <dbReference type="Pfam" id="PF02770"/>
    </source>
</evidence>
<sequence>MAMAWDFETEPEFEQKLAWMREFVKEEIFPLETLAPEFRSEEGRAAFAEITEPLKQQVKDQGLWAAHLPPELGGGGFGQVKLGLMHEILGQSPLAPRIFGNNAPDSGNAELLSLGGTDEQKKKWMEPLLNQEIRSCFSMTEPGAGADPTLLTTSARRDGDEWVINGHKWFSSNASVSDILIVMAKTNLDDDASPYTAFSMTVVPTNTPGVNILRDVPTMGEPDHKTGEPGGHAEIIYDEVRVPFDNVVGGEAGIGQGFALAQKRLGPGRIHHAMRWLGQSQRAFDLLCERALTRFTKGSILADKQMIQDWIAQSYADREAARLLTLQAAWKMDKLHEAGGTYSDARLEIAVIKFWGAKVLHDVIDRAIQIHGSLGYTTDLPLEAMYRAARAARIYDGPDEVHKVTVARQVLKRYRPADPSIDHVPTRRAAALERYGDYLDELAVNS</sequence>
<dbReference type="GO" id="GO:0005737">
    <property type="term" value="C:cytoplasm"/>
    <property type="evidence" value="ECO:0007669"/>
    <property type="project" value="TreeGrafter"/>
</dbReference>
<protein>
    <submittedName>
        <fullName evidence="11">Putative acyl-CoA dehydrogenase</fullName>
        <ecNumber evidence="11">1.3.99.-</ecNumber>
    </submittedName>
</protein>